<feature type="region of interest" description="Disordered" evidence="2">
    <location>
        <begin position="291"/>
        <end position="318"/>
    </location>
</feature>
<reference evidence="4" key="1">
    <citation type="submission" date="2021-01" db="EMBL/GenBank/DDBJ databases">
        <authorList>
            <person name="Corre E."/>
            <person name="Pelletier E."/>
            <person name="Niang G."/>
            <person name="Scheremetjew M."/>
            <person name="Finn R."/>
            <person name="Kale V."/>
            <person name="Holt S."/>
            <person name="Cochrane G."/>
            <person name="Meng A."/>
            <person name="Brown T."/>
            <person name="Cohen L."/>
        </authorList>
    </citation>
    <scope>NUCLEOTIDE SEQUENCE</scope>
    <source>
        <strain evidence="4">CCMP 410</strain>
    </source>
</reference>
<proteinExistence type="predicted"/>
<protein>
    <recommendedName>
        <fullName evidence="3">DUF4246 domain-containing protein</fullName>
    </recommendedName>
</protein>
<dbReference type="InterPro" id="IPR049192">
    <property type="entry name" value="DUF4246_C"/>
</dbReference>
<dbReference type="AlphaFoldDB" id="A0A7S1YNR5"/>
<evidence type="ECO:0000256" key="1">
    <source>
        <dbReference type="SAM" id="Coils"/>
    </source>
</evidence>
<feature type="coiled-coil region" evidence="1">
    <location>
        <begin position="107"/>
        <end position="137"/>
    </location>
</feature>
<evidence type="ECO:0000313" key="4">
    <source>
        <dbReference type="EMBL" id="CAD9313007.1"/>
    </source>
</evidence>
<dbReference type="PANTHER" id="PTHR33119">
    <property type="entry name" value="IFI3P"/>
    <property type="match status" value="1"/>
</dbReference>
<name>A0A7S1YNR5_9STRA</name>
<dbReference type="EMBL" id="HBGK01054029">
    <property type="protein sequence ID" value="CAD9313007.1"/>
    <property type="molecule type" value="Transcribed_RNA"/>
</dbReference>
<sequence length="388" mass="43887">MDPPTPEKPRQHQTEEDVMIRKLHPDREERWGDGAEATFSYPVYIADSLHSVSEHSRQSFAKMVRAMAADRQDVQPNGIVYDIIDPSLNARLLDATEIEAILRGKRKDDVEDGFRVAEEEEEEYEQTEDYRKEMSDKNYVAKLKNHEETLRLRGSFQWVPTVVKCRLHNGVRSAALQGDISGLPERCFSSISGPSYEAIESIFSSMLPLFAKLDIENRQESERRSSTCKKESTALDVALQDVSLQVVFKVQEYQIPPHSSYTGRWHTEGFSENVLAAGVYYVDVSEDTNGGDLSFRPSGTPDKPYYHGPEGDDSEEDRGPAFWSSFIKDVSVQTGTAVVFNNSIPHRFRTIRNDTDQVQCRLFMNFFVVDPSKELPATTSSLAGPSLL</sequence>
<accession>A0A7S1YNR5</accession>
<gene>
    <name evidence="4" type="ORF">GOCE00092_LOCUS28501</name>
</gene>
<keyword evidence="1" id="KW-0175">Coiled coil</keyword>
<dbReference type="Pfam" id="PF14033">
    <property type="entry name" value="DUF4246"/>
    <property type="match status" value="1"/>
</dbReference>
<feature type="region of interest" description="Disordered" evidence="2">
    <location>
        <begin position="1"/>
        <end position="29"/>
    </location>
</feature>
<organism evidence="4">
    <name type="scientific">Grammatophora oceanica</name>
    <dbReference type="NCBI Taxonomy" id="210454"/>
    <lineage>
        <taxon>Eukaryota</taxon>
        <taxon>Sar</taxon>
        <taxon>Stramenopiles</taxon>
        <taxon>Ochrophyta</taxon>
        <taxon>Bacillariophyta</taxon>
        <taxon>Fragilariophyceae</taxon>
        <taxon>Fragilariophycidae</taxon>
        <taxon>Rhabdonematales</taxon>
        <taxon>Grammatophoraceae</taxon>
        <taxon>Grammatophora</taxon>
    </lineage>
</organism>
<feature type="domain" description="DUF4246" evidence="3">
    <location>
        <begin position="230"/>
        <end position="379"/>
    </location>
</feature>
<dbReference type="InterPro" id="IPR025340">
    <property type="entry name" value="DUF4246"/>
</dbReference>
<evidence type="ECO:0000256" key="2">
    <source>
        <dbReference type="SAM" id="MobiDB-lite"/>
    </source>
</evidence>
<evidence type="ECO:0000259" key="3">
    <source>
        <dbReference type="Pfam" id="PF14033"/>
    </source>
</evidence>
<dbReference type="PANTHER" id="PTHR33119:SF1">
    <property type="entry name" value="FE2OG DIOXYGENASE DOMAIN-CONTAINING PROTEIN"/>
    <property type="match status" value="1"/>
</dbReference>